<dbReference type="EC" id="3.6.4.13" evidence="10"/>
<dbReference type="GO" id="GO:0005524">
    <property type="term" value="F:ATP binding"/>
    <property type="evidence" value="ECO:0007669"/>
    <property type="project" value="UniProtKB-UniRule"/>
</dbReference>
<feature type="domain" description="Helicase ATP-binding" evidence="12">
    <location>
        <begin position="37"/>
        <end position="218"/>
    </location>
</feature>
<dbReference type="OrthoDB" id="7396459at2759"/>
<evidence type="ECO:0000259" key="13">
    <source>
        <dbReference type="PROSITE" id="PS51194"/>
    </source>
</evidence>
<dbReference type="InterPro" id="IPR027417">
    <property type="entry name" value="P-loop_NTPase"/>
</dbReference>
<gene>
    <name evidence="14" type="ORF">TSAR_000732</name>
</gene>
<keyword evidence="4 9" id="KW-0067">ATP-binding</keyword>
<evidence type="ECO:0000313" key="14">
    <source>
        <dbReference type="EMBL" id="OXU22212.1"/>
    </source>
</evidence>
<dbReference type="GO" id="GO:0016887">
    <property type="term" value="F:ATP hydrolysis activity"/>
    <property type="evidence" value="ECO:0007669"/>
    <property type="project" value="RHEA"/>
</dbReference>
<evidence type="ECO:0000256" key="6">
    <source>
        <dbReference type="ARBA" id="ARBA00023054"/>
    </source>
</evidence>
<proteinExistence type="inferred from homology"/>
<dbReference type="Proteomes" id="UP000215335">
    <property type="component" value="Unassembled WGS sequence"/>
</dbReference>
<feature type="compositionally biased region" description="Basic and acidic residues" evidence="11">
    <location>
        <begin position="517"/>
        <end position="528"/>
    </location>
</feature>
<feature type="region of interest" description="Disordered" evidence="11">
    <location>
        <begin position="500"/>
        <end position="559"/>
    </location>
</feature>
<name>A0A232EV27_9HYME</name>
<dbReference type="Pfam" id="PF13959">
    <property type="entry name" value="CTE_SPB4"/>
    <property type="match status" value="1"/>
</dbReference>
<dbReference type="Gene3D" id="3.40.50.300">
    <property type="entry name" value="P-loop containing nucleotide triphosphate hydrolases"/>
    <property type="match status" value="2"/>
</dbReference>
<accession>A0A232EV27</accession>
<comment type="domain">
    <text evidence="10">The Q motif is unique to and characteristic of the DEAD box family of RNA helicases and controls ATP binding and hydrolysis.</text>
</comment>
<dbReference type="SUPFAM" id="SSF52540">
    <property type="entry name" value="P-loop containing nucleoside triphosphate hydrolases"/>
    <property type="match status" value="2"/>
</dbReference>
<evidence type="ECO:0000313" key="15">
    <source>
        <dbReference type="Proteomes" id="UP000215335"/>
    </source>
</evidence>
<dbReference type="SMART" id="SM01178">
    <property type="entry name" value="DUF4217"/>
    <property type="match status" value="1"/>
</dbReference>
<comment type="function">
    <text evidence="10">RNA helicase.</text>
</comment>
<dbReference type="STRING" id="543379.A0A232EV27"/>
<feature type="domain" description="Helicase C-terminal" evidence="13">
    <location>
        <begin position="244"/>
        <end position="393"/>
    </location>
</feature>
<dbReference type="CDD" id="cd18787">
    <property type="entry name" value="SF2_C_DEAD"/>
    <property type="match status" value="1"/>
</dbReference>
<dbReference type="GO" id="GO:0003724">
    <property type="term" value="F:RNA helicase activity"/>
    <property type="evidence" value="ECO:0007669"/>
    <property type="project" value="UniProtKB-EC"/>
</dbReference>
<organism evidence="14 15">
    <name type="scientific">Trichomalopsis sarcophagae</name>
    <dbReference type="NCBI Taxonomy" id="543379"/>
    <lineage>
        <taxon>Eukaryota</taxon>
        <taxon>Metazoa</taxon>
        <taxon>Ecdysozoa</taxon>
        <taxon>Arthropoda</taxon>
        <taxon>Hexapoda</taxon>
        <taxon>Insecta</taxon>
        <taxon>Pterygota</taxon>
        <taxon>Neoptera</taxon>
        <taxon>Endopterygota</taxon>
        <taxon>Hymenoptera</taxon>
        <taxon>Apocrita</taxon>
        <taxon>Proctotrupomorpha</taxon>
        <taxon>Chalcidoidea</taxon>
        <taxon>Pteromalidae</taxon>
        <taxon>Pteromalinae</taxon>
        <taxon>Trichomalopsis</taxon>
    </lineage>
</organism>
<dbReference type="AlphaFoldDB" id="A0A232EV27"/>
<dbReference type="FunFam" id="3.40.50.300:FF:000877">
    <property type="entry name" value="RNA helicase"/>
    <property type="match status" value="1"/>
</dbReference>
<evidence type="ECO:0000256" key="11">
    <source>
        <dbReference type="SAM" id="MobiDB-lite"/>
    </source>
</evidence>
<keyword evidence="6" id="KW-0175">Coiled coil</keyword>
<comment type="caution">
    <text evidence="14">The sequence shown here is derived from an EMBL/GenBank/DDBJ whole genome shotgun (WGS) entry which is preliminary data.</text>
</comment>
<dbReference type="PANTHER" id="PTHR24031">
    <property type="entry name" value="RNA HELICASE"/>
    <property type="match status" value="1"/>
</dbReference>
<dbReference type="Pfam" id="PF23681">
    <property type="entry name" value="CTT_SPB4"/>
    <property type="match status" value="1"/>
</dbReference>
<dbReference type="InterPro" id="IPR000629">
    <property type="entry name" value="RNA-helicase_DEAD-box_CS"/>
</dbReference>
<dbReference type="InterPro" id="IPR014001">
    <property type="entry name" value="Helicase_ATP-bd"/>
</dbReference>
<dbReference type="InterPro" id="IPR011545">
    <property type="entry name" value="DEAD/DEAH_box_helicase_dom"/>
</dbReference>
<protein>
    <recommendedName>
        <fullName evidence="10">ATP-dependent RNA helicase</fullName>
        <ecNumber evidence="10">3.6.4.13</ecNumber>
    </recommendedName>
</protein>
<dbReference type="SMART" id="SM00490">
    <property type="entry name" value="HELICc"/>
    <property type="match status" value="1"/>
</dbReference>
<dbReference type="PROSITE" id="PS51194">
    <property type="entry name" value="HELICASE_CTER"/>
    <property type="match status" value="1"/>
</dbReference>
<sequence length="591" mass="67721">MLTQNWNELDVKLSAPVRKTLKELKFLKMTPVQAASIPLLLQGKDVAAEAVTGSGKTLAFLIPLLELLRRREEKWKKFEIGAIVISPTRELATQISQVLAKFLEKLPVFKQVLLVGGSTVKDDVEQLRKGCNIIIATPGRLEDILTNCKEINLAGAIKSLELLVLDEADRLLDLGFYATINTILRYLPRLRRTGLFSATQTKELEQLIRAGLRNPAIVTVQESDDVSTPLHLSNFYSIVDPDKKIAYTINFIKTKGVNMKYMIFFSTCACVEYFSEVMKAMLSSTKVLAIHGKMKNKRHKIFEEFQALENGLLICTDVMARGIDIPEVDWVIQYDPPSSASSFVHRCGRTARIGKEGNALLLLSETEDAYVDFIKRNQRVEMKQLTDQCLDSSFVEECLKCMRQLQQEDRLVFDKANRAVVSYIQSYQKHECSLILRLKDLDLGRVFMGFGLLKAPRMPESKGRDISFFVEMDVDLNSIAYKNKQREQARLEKLKNYRNTGVWPTKGKRPVKNTEPWSEKKKTKLEKQGKKKVRKEKQKRREENNPGIKKRKRKNVMNEEDLKELANDIALIKRFKKKKMTDQEFETAFGI</sequence>
<keyword evidence="3 9" id="KW-0347">Helicase</keyword>
<evidence type="ECO:0000256" key="2">
    <source>
        <dbReference type="ARBA" id="ARBA00022801"/>
    </source>
</evidence>
<dbReference type="GO" id="GO:0003723">
    <property type="term" value="F:RNA binding"/>
    <property type="evidence" value="ECO:0007669"/>
    <property type="project" value="UniProtKB-UniRule"/>
</dbReference>
<dbReference type="Pfam" id="PF00271">
    <property type="entry name" value="Helicase_C"/>
    <property type="match status" value="1"/>
</dbReference>
<evidence type="ECO:0000256" key="1">
    <source>
        <dbReference type="ARBA" id="ARBA00022741"/>
    </source>
</evidence>
<dbReference type="PROSITE" id="PS51192">
    <property type="entry name" value="HELICASE_ATP_BIND_1"/>
    <property type="match status" value="1"/>
</dbReference>
<dbReference type="CDD" id="cd17960">
    <property type="entry name" value="DEADc_DDX55"/>
    <property type="match status" value="1"/>
</dbReference>
<evidence type="ECO:0000256" key="9">
    <source>
        <dbReference type="RuleBase" id="RU000492"/>
    </source>
</evidence>
<evidence type="ECO:0000256" key="7">
    <source>
        <dbReference type="ARBA" id="ARBA00038002"/>
    </source>
</evidence>
<dbReference type="InterPro" id="IPR025313">
    <property type="entry name" value="SPB4-like_CTE"/>
</dbReference>
<keyword evidence="2 9" id="KW-0378">Hydrolase</keyword>
<comment type="catalytic activity">
    <reaction evidence="8 10">
        <text>ATP + H2O = ADP + phosphate + H(+)</text>
        <dbReference type="Rhea" id="RHEA:13065"/>
        <dbReference type="ChEBI" id="CHEBI:15377"/>
        <dbReference type="ChEBI" id="CHEBI:15378"/>
        <dbReference type="ChEBI" id="CHEBI:30616"/>
        <dbReference type="ChEBI" id="CHEBI:43474"/>
        <dbReference type="ChEBI" id="CHEBI:456216"/>
        <dbReference type="EC" id="3.6.4.13"/>
    </reaction>
</comment>
<dbReference type="Pfam" id="PF00270">
    <property type="entry name" value="DEAD"/>
    <property type="match status" value="1"/>
</dbReference>
<keyword evidence="15" id="KW-1185">Reference proteome</keyword>
<dbReference type="InterPro" id="IPR001650">
    <property type="entry name" value="Helicase_C-like"/>
</dbReference>
<evidence type="ECO:0000259" key="12">
    <source>
        <dbReference type="PROSITE" id="PS51192"/>
    </source>
</evidence>
<dbReference type="InterPro" id="IPR056330">
    <property type="entry name" value="CTT_SPB4"/>
</dbReference>
<comment type="similarity">
    <text evidence="7">Belongs to the DEAD box helicase family. DDX55/SPB4 subfamily.</text>
</comment>
<evidence type="ECO:0000256" key="3">
    <source>
        <dbReference type="ARBA" id="ARBA00022806"/>
    </source>
</evidence>
<evidence type="ECO:0000256" key="8">
    <source>
        <dbReference type="ARBA" id="ARBA00047984"/>
    </source>
</evidence>
<keyword evidence="1 9" id="KW-0547">Nucleotide-binding</keyword>
<feature type="compositionally biased region" description="Basic residues" evidence="11">
    <location>
        <begin position="529"/>
        <end position="538"/>
    </location>
</feature>
<dbReference type="PROSITE" id="PS00039">
    <property type="entry name" value="DEAD_ATP_HELICASE"/>
    <property type="match status" value="1"/>
</dbReference>
<evidence type="ECO:0000256" key="5">
    <source>
        <dbReference type="ARBA" id="ARBA00022884"/>
    </source>
</evidence>
<reference evidence="14 15" key="1">
    <citation type="journal article" date="2017" name="Curr. Biol.">
        <title>The Evolution of Venom by Co-option of Single-Copy Genes.</title>
        <authorList>
            <person name="Martinson E.O."/>
            <person name="Mrinalini"/>
            <person name="Kelkar Y.D."/>
            <person name="Chang C.H."/>
            <person name="Werren J.H."/>
        </authorList>
    </citation>
    <scope>NUCLEOTIDE SEQUENCE [LARGE SCALE GENOMIC DNA]</scope>
    <source>
        <strain evidence="14 15">Alberta</strain>
        <tissue evidence="14">Whole body</tissue>
    </source>
</reference>
<dbReference type="EMBL" id="NNAY01002058">
    <property type="protein sequence ID" value="OXU22212.1"/>
    <property type="molecule type" value="Genomic_DNA"/>
</dbReference>
<evidence type="ECO:0000256" key="4">
    <source>
        <dbReference type="ARBA" id="ARBA00022840"/>
    </source>
</evidence>
<evidence type="ECO:0000256" key="10">
    <source>
        <dbReference type="RuleBase" id="RU365068"/>
    </source>
</evidence>
<keyword evidence="5 10" id="KW-0694">RNA-binding</keyword>
<dbReference type="SMART" id="SM00487">
    <property type="entry name" value="DEXDc"/>
    <property type="match status" value="1"/>
</dbReference>